<dbReference type="EMBL" id="QRBF01000002">
    <property type="protein sequence ID" value="RDS85558.1"/>
    <property type="molecule type" value="Genomic_DNA"/>
</dbReference>
<dbReference type="Pfam" id="PF00171">
    <property type="entry name" value="Aldedh"/>
    <property type="match status" value="1"/>
</dbReference>
<keyword evidence="3" id="KW-0520">NAD</keyword>
<dbReference type="Proteomes" id="UP000255334">
    <property type="component" value="Unassembled WGS sequence"/>
</dbReference>
<keyword evidence="8" id="KW-1185">Reference proteome</keyword>
<dbReference type="SUPFAM" id="SSF53720">
    <property type="entry name" value="ALDH-like"/>
    <property type="match status" value="1"/>
</dbReference>
<dbReference type="PANTHER" id="PTHR43720:SF2">
    <property type="entry name" value="2-AMINOMUCONIC SEMIALDEHYDE DEHYDROGENASE"/>
    <property type="match status" value="1"/>
</dbReference>
<dbReference type="InterPro" id="IPR029510">
    <property type="entry name" value="Ald_DH_CS_GLU"/>
</dbReference>
<accession>A0A370XAX6</accession>
<comment type="caution">
    <text evidence="7">The sequence shown here is derived from an EMBL/GenBank/DDBJ whole genome shotgun (WGS) entry which is preliminary data.</text>
</comment>
<dbReference type="InterPro" id="IPR015590">
    <property type="entry name" value="Aldehyde_DH_dom"/>
</dbReference>
<evidence type="ECO:0000313" key="8">
    <source>
        <dbReference type="Proteomes" id="UP000255334"/>
    </source>
</evidence>
<keyword evidence="2 5" id="KW-0560">Oxidoreductase</keyword>
<evidence type="ECO:0000256" key="2">
    <source>
        <dbReference type="ARBA" id="ARBA00023002"/>
    </source>
</evidence>
<dbReference type="RefSeq" id="WP_115477596.1">
    <property type="nucleotide sequence ID" value="NZ_QRBF01000002.1"/>
</dbReference>
<evidence type="ECO:0000256" key="4">
    <source>
        <dbReference type="PROSITE-ProRule" id="PRU10007"/>
    </source>
</evidence>
<dbReference type="FunFam" id="3.40.309.10:FF:000012">
    <property type="entry name" value="Betaine aldehyde dehydrogenase"/>
    <property type="match status" value="1"/>
</dbReference>
<protein>
    <submittedName>
        <fullName evidence="7">Aldehyde dehydrogenase family protein</fullName>
    </submittedName>
</protein>
<dbReference type="Gene3D" id="3.40.605.10">
    <property type="entry name" value="Aldehyde Dehydrogenase, Chain A, domain 1"/>
    <property type="match status" value="1"/>
</dbReference>
<comment type="similarity">
    <text evidence="1 5">Belongs to the aldehyde dehydrogenase family.</text>
</comment>
<reference evidence="7 8" key="1">
    <citation type="submission" date="2018-07" db="EMBL/GenBank/DDBJ databases">
        <title>Dyella monticola sp. nov. and Dyella psychrodurans sp. nov. isolated from monsoon evergreen broad-leaved forest soil of Dinghu Mountain, China.</title>
        <authorList>
            <person name="Gao Z."/>
            <person name="Qiu L."/>
        </authorList>
    </citation>
    <scope>NUCLEOTIDE SEQUENCE [LARGE SCALE GENOMIC DNA]</scope>
    <source>
        <strain evidence="7 8">4MSK11</strain>
    </source>
</reference>
<dbReference type="PROSITE" id="PS00070">
    <property type="entry name" value="ALDEHYDE_DEHYDR_CYS"/>
    <property type="match status" value="1"/>
</dbReference>
<evidence type="ECO:0000256" key="3">
    <source>
        <dbReference type="ARBA" id="ARBA00023027"/>
    </source>
</evidence>
<dbReference type="OrthoDB" id="5687308at2"/>
<feature type="active site" evidence="4">
    <location>
        <position position="250"/>
    </location>
</feature>
<proteinExistence type="inferred from homology"/>
<gene>
    <name evidence="7" type="ORF">DWU99_08625</name>
</gene>
<dbReference type="PROSITE" id="PS00687">
    <property type="entry name" value="ALDEHYDE_DEHYDR_GLU"/>
    <property type="match status" value="1"/>
</dbReference>
<dbReference type="InterPro" id="IPR016161">
    <property type="entry name" value="Ald_DH/histidinol_DH"/>
</dbReference>
<evidence type="ECO:0000256" key="1">
    <source>
        <dbReference type="ARBA" id="ARBA00009986"/>
    </source>
</evidence>
<evidence type="ECO:0000313" key="7">
    <source>
        <dbReference type="EMBL" id="RDS85558.1"/>
    </source>
</evidence>
<dbReference type="FunFam" id="3.40.605.10:FF:000001">
    <property type="entry name" value="Aldehyde dehydrogenase 1"/>
    <property type="match status" value="1"/>
</dbReference>
<evidence type="ECO:0000259" key="6">
    <source>
        <dbReference type="Pfam" id="PF00171"/>
    </source>
</evidence>
<organism evidence="7 8">
    <name type="scientific">Dyella psychrodurans</name>
    <dbReference type="NCBI Taxonomy" id="1927960"/>
    <lineage>
        <taxon>Bacteria</taxon>
        <taxon>Pseudomonadati</taxon>
        <taxon>Pseudomonadota</taxon>
        <taxon>Gammaproteobacteria</taxon>
        <taxon>Lysobacterales</taxon>
        <taxon>Rhodanobacteraceae</taxon>
        <taxon>Dyella</taxon>
    </lineage>
</organism>
<dbReference type="InterPro" id="IPR016163">
    <property type="entry name" value="Ald_DH_C"/>
</dbReference>
<dbReference type="Gene3D" id="3.40.309.10">
    <property type="entry name" value="Aldehyde Dehydrogenase, Chain A, domain 2"/>
    <property type="match status" value="1"/>
</dbReference>
<feature type="domain" description="Aldehyde dehydrogenase" evidence="6">
    <location>
        <begin position="20"/>
        <end position="478"/>
    </location>
</feature>
<dbReference type="CDD" id="cd07093">
    <property type="entry name" value="ALDH_F8_HMSADH"/>
    <property type="match status" value="1"/>
</dbReference>
<dbReference type="PANTHER" id="PTHR43720">
    <property type="entry name" value="2-AMINOMUCONIC SEMIALDEHYDE DEHYDROGENASE"/>
    <property type="match status" value="1"/>
</dbReference>
<name>A0A370XAX6_9GAMM</name>
<dbReference type="GO" id="GO:0004030">
    <property type="term" value="F:aldehyde dehydrogenase [NAD(P)+] activity"/>
    <property type="evidence" value="ECO:0007669"/>
    <property type="project" value="UniProtKB-ARBA"/>
</dbReference>
<dbReference type="InterPro" id="IPR016160">
    <property type="entry name" value="Ald_DH_CS_CYS"/>
</dbReference>
<dbReference type="AlphaFoldDB" id="A0A370XAX6"/>
<dbReference type="InterPro" id="IPR016162">
    <property type="entry name" value="Ald_DH_N"/>
</dbReference>
<evidence type="ECO:0000256" key="5">
    <source>
        <dbReference type="RuleBase" id="RU003345"/>
    </source>
</evidence>
<sequence>MPSTRLANLIDGRLQAPRDNRWLDVYEPATGAVFAQCPDSTSADVDAAVQAAQKAAPEWMATPSDERARLLHRLADLIEARLDEFAALESRDSGKPVALAKRLDIPRAVSNLRFFAAAVMAWDSESHAMESGAINYTLRRPLGVVGCISPWNLPLYLFTWKIAPALASGNTVVAKPSEITPCTVALLAALSIEAGFPPGVLNIVQGRGPTTGQAIVEHPAIKAVSFTGSTRTGASIAAAAAPHFKKVSLELGGKNPAIVFADADLSDEHLDTIVRSGFANQGEICLCGSRLLVQRSIYDTFRERYLERVNALRVGDPQDAGSDLGALVSREHFEKVMGCIQLARDEGGRVLTGGHALTPPGRCAEGWFVAPTVIDGLSNDTTTNQQEIFGPVVTLIPFDDEAEALAIANGTGYGLAASLWTSDLSRAHRMGARLEFGIVWINCWLLRDLRTPFGGSKQSGVGREGGAEALRFFTEPRNICIRY</sequence>